<sequence>MNLSMNLSMNLNKQRGQSMLEAAVTLGAATIILLLAIQFIWVFYASQFVQYAALETVRVASKTSMDNLTMQANFNYLMNKDPQWRFSYVTMTRLRPTNKELEAYPSNDLDYKHELLVDYAEIRMAGMKPEQQEQYLKDRILLVEVTACYPLKVIIANRILNAAYSSYSKNAACLAQDHLGAVTWPIRRQIRVPLHSPLRVKK</sequence>
<feature type="transmembrane region" description="Helical" evidence="1">
    <location>
        <begin position="20"/>
        <end position="44"/>
    </location>
</feature>
<evidence type="ECO:0000313" key="3">
    <source>
        <dbReference type="EMBL" id="RUO18616.1"/>
    </source>
</evidence>
<keyword evidence="4" id="KW-1185">Reference proteome</keyword>
<dbReference type="AlphaFoldDB" id="A0A432VQS4"/>
<evidence type="ECO:0000313" key="4">
    <source>
        <dbReference type="Proteomes" id="UP000288212"/>
    </source>
</evidence>
<dbReference type="InterPro" id="IPR012495">
    <property type="entry name" value="TadE-like_dom"/>
</dbReference>
<organism evidence="3 4">
    <name type="scientific">Aliidiomarina haloalkalitolerans</name>
    <dbReference type="NCBI Taxonomy" id="859059"/>
    <lineage>
        <taxon>Bacteria</taxon>
        <taxon>Pseudomonadati</taxon>
        <taxon>Pseudomonadota</taxon>
        <taxon>Gammaproteobacteria</taxon>
        <taxon>Alteromonadales</taxon>
        <taxon>Idiomarinaceae</taxon>
        <taxon>Aliidiomarina</taxon>
    </lineage>
</organism>
<name>A0A432VQS4_9GAMM</name>
<evidence type="ECO:0000259" key="2">
    <source>
        <dbReference type="Pfam" id="PF07811"/>
    </source>
</evidence>
<reference evidence="3 4" key="1">
    <citation type="journal article" date="2011" name="Front. Microbiol.">
        <title>Genomic signatures of strain selection and enhancement in Bacillus atrophaeus var. globigii, a historical biowarfare simulant.</title>
        <authorList>
            <person name="Gibbons H.S."/>
            <person name="Broomall S.M."/>
            <person name="McNew L.A."/>
            <person name="Daligault H."/>
            <person name="Chapman C."/>
            <person name="Bruce D."/>
            <person name="Karavis M."/>
            <person name="Krepps M."/>
            <person name="McGregor P.A."/>
            <person name="Hong C."/>
            <person name="Park K.H."/>
            <person name="Akmal A."/>
            <person name="Feldman A."/>
            <person name="Lin J.S."/>
            <person name="Chang W.E."/>
            <person name="Higgs B.W."/>
            <person name="Demirev P."/>
            <person name="Lindquist J."/>
            <person name="Liem A."/>
            <person name="Fochler E."/>
            <person name="Read T.D."/>
            <person name="Tapia R."/>
            <person name="Johnson S."/>
            <person name="Bishop-Lilly K.A."/>
            <person name="Detter C."/>
            <person name="Han C."/>
            <person name="Sozhamannan S."/>
            <person name="Rosenzweig C.N."/>
            <person name="Skowronski E.W."/>
        </authorList>
    </citation>
    <scope>NUCLEOTIDE SEQUENCE [LARGE SCALE GENOMIC DNA]</scope>
    <source>
        <strain evidence="3 4">AK5</strain>
    </source>
</reference>
<gene>
    <name evidence="3" type="ORF">CWE06_10255</name>
</gene>
<dbReference type="EMBL" id="PIPI01000008">
    <property type="protein sequence ID" value="RUO18616.1"/>
    <property type="molecule type" value="Genomic_DNA"/>
</dbReference>
<proteinExistence type="predicted"/>
<feature type="domain" description="TadE-like" evidence="2">
    <location>
        <begin position="16"/>
        <end position="58"/>
    </location>
</feature>
<dbReference type="Proteomes" id="UP000288212">
    <property type="component" value="Unassembled WGS sequence"/>
</dbReference>
<keyword evidence="1" id="KW-0472">Membrane</keyword>
<dbReference type="Pfam" id="PF07811">
    <property type="entry name" value="TadE"/>
    <property type="match status" value="1"/>
</dbReference>
<protein>
    <recommendedName>
        <fullName evidence="2">TadE-like domain-containing protein</fullName>
    </recommendedName>
</protein>
<accession>A0A432VQS4</accession>
<keyword evidence="1" id="KW-1133">Transmembrane helix</keyword>
<comment type="caution">
    <text evidence="3">The sequence shown here is derived from an EMBL/GenBank/DDBJ whole genome shotgun (WGS) entry which is preliminary data.</text>
</comment>
<keyword evidence="1" id="KW-0812">Transmembrane</keyword>
<dbReference type="RefSeq" id="WP_126793778.1">
    <property type="nucleotide sequence ID" value="NZ_PIPI01000008.1"/>
</dbReference>
<evidence type="ECO:0000256" key="1">
    <source>
        <dbReference type="SAM" id="Phobius"/>
    </source>
</evidence>